<dbReference type="PANTHER" id="PTHR43647:SF1">
    <property type="entry name" value="3-KETO-STEROID REDUCTASE ERG27"/>
    <property type="match status" value="1"/>
</dbReference>
<keyword evidence="5" id="KW-0443">Lipid metabolism</keyword>
<protein>
    <submittedName>
        <fullName evidence="7">3-keto-steroid reductase</fullName>
    </submittedName>
</protein>
<evidence type="ECO:0000256" key="6">
    <source>
        <dbReference type="ARBA" id="ARBA00023593"/>
    </source>
</evidence>
<dbReference type="Proteomes" id="UP000799767">
    <property type="component" value="Unassembled WGS sequence"/>
</dbReference>
<keyword evidence="2" id="KW-0521">NADP</keyword>
<organism evidence="7 8">
    <name type="scientific">Neohortaea acidophila</name>
    <dbReference type="NCBI Taxonomy" id="245834"/>
    <lineage>
        <taxon>Eukaryota</taxon>
        <taxon>Fungi</taxon>
        <taxon>Dikarya</taxon>
        <taxon>Ascomycota</taxon>
        <taxon>Pezizomycotina</taxon>
        <taxon>Dothideomycetes</taxon>
        <taxon>Dothideomycetidae</taxon>
        <taxon>Mycosphaerellales</taxon>
        <taxon>Teratosphaeriaceae</taxon>
        <taxon>Neohortaea</taxon>
    </lineage>
</organism>
<evidence type="ECO:0000256" key="5">
    <source>
        <dbReference type="ARBA" id="ARBA00023098"/>
    </source>
</evidence>
<dbReference type="GeneID" id="54472963"/>
<dbReference type="GO" id="GO:0005789">
    <property type="term" value="C:endoplasmic reticulum membrane"/>
    <property type="evidence" value="ECO:0007669"/>
    <property type="project" value="TreeGrafter"/>
</dbReference>
<dbReference type="InterPro" id="IPR051593">
    <property type="entry name" value="Ergosterol_Biosynth_ERG27"/>
</dbReference>
<dbReference type="SUPFAM" id="SSF51735">
    <property type="entry name" value="NAD(P)-binding Rossmann-fold domains"/>
    <property type="match status" value="1"/>
</dbReference>
<evidence type="ECO:0000313" key="8">
    <source>
        <dbReference type="Proteomes" id="UP000799767"/>
    </source>
</evidence>
<proteinExistence type="inferred from homology"/>
<dbReference type="PANTHER" id="PTHR43647">
    <property type="entry name" value="DEHYDROGENASE"/>
    <property type="match status" value="1"/>
</dbReference>
<dbReference type="Gene3D" id="3.40.50.720">
    <property type="entry name" value="NAD(P)-binding Rossmann-like Domain"/>
    <property type="match status" value="1"/>
</dbReference>
<dbReference type="GO" id="GO:0005741">
    <property type="term" value="C:mitochondrial outer membrane"/>
    <property type="evidence" value="ECO:0007669"/>
    <property type="project" value="TreeGrafter"/>
</dbReference>
<dbReference type="GO" id="GO:0006696">
    <property type="term" value="P:ergosterol biosynthetic process"/>
    <property type="evidence" value="ECO:0007669"/>
    <property type="project" value="TreeGrafter"/>
</dbReference>
<evidence type="ECO:0000256" key="1">
    <source>
        <dbReference type="ARBA" id="ARBA00022516"/>
    </source>
</evidence>
<keyword evidence="3" id="KW-0752">Steroid biosynthesis</keyword>
<keyword evidence="8" id="KW-1185">Reference proteome</keyword>
<dbReference type="AlphaFoldDB" id="A0A6A6PGM6"/>
<evidence type="ECO:0000313" key="7">
    <source>
        <dbReference type="EMBL" id="KAF2479130.1"/>
    </source>
</evidence>
<evidence type="ECO:0000256" key="2">
    <source>
        <dbReference type="ARBA" id="ARBA00022857"/>
    </source>
</evidence>
<evidence type="ECO:0000256" key="4">
    <source>
        <dbReference type="ARBA" id="ARBA00023002"/>
    </source>
</evidence>
<keyword evidence="4" id="KW-0560">Oxidoreductase</keyword>
<accession>A0A6A6PGM6</accession>
<dbReference type="GO" id="GO:0000253">
    <property type="term" value="F:3-beta-hydroxysteroid 3-dehydrogenase (NADP+) activity"/>
    <property type="evidence" value="ECO:0007669"/>
    <property type="project" value="TreeGrafter"/>
</dbReference>
<dbReference type="GO" id="GO:0005811">
    <property type="term" value="C:lipid droplet"/>
    <property type="evidence" value="ECO:0007669"/>
    <property type="project" value="TreeGrafter"/>
</dbReference>
<evidence type="ECO:0000256" key="3">
    <source>
        <dbReference type="ARBA" id="ARBA00022955"/>
    </source>
</evidence>
<dbReference type="RefSeq" id="XP_033585700.1">
    <property type="nucleotide sequence ID" value="XM_033731961.1"/>
</dbReference>
<name>A0A6A6PGM6_9PEZI</name>
<keyword evidence="1" id="KW-0444">Lipid biosynthesis</keyword>
<dbReference type="OrthoDB" id="9989144at2759"/>
<dbReference type="InterPro" id="IPR036291">
    <property type="entry name" value="NAD(P)-bd_dom_sf"/>
</dbReference>
<gene>
    <name evidence="7" type="ORF">BDY17DRAFT_272513</name>
</gene>
<comment type="similarity">
    <text evidence="6">Belongs to the short-chain dehydrogenases/reductases (SDR) family. ERG27 subfamily.</text>
</comment>
<reference evidence="7" key="1">
    <citation type="journal article" date="2020" name="Stud. Mycol.">
        <title>101 Dothideomycetes genomes: a test case for predicting lifestyles and emergence of pathogens.</title>
        <authorList>
            <person name="Haridas S."/>
            <person name="Albert R."/>
            <person name="Binder M."/>
            <person name="Bloem J."/>
            <person name="Labutti K."/>
            <person name="Salamov A."/>
            <person name="Andreopoulos B."/>
            <person name="Baker S."/>
            <person name="Barry K."/>
            <person name="Bills G."/>
            <person name="Bluhm B."/>
            <person name="Cannon C."/>
            <person name="Castanera R."/>
            <person name="Culley D."/>
            <person name="Daum C."/>
            <person name="Ezra D."/>
            <person name="Gonzalez J."/>
            <person name="Henrissat B."/>
            <person name="Kuo A."/>
            <person name="Liang C."/>
            <person name="Lipzen A."/>
            <person name="Lutzoni F."/>
            <person name="Magnuson J."/>
            <person name="Mondo S."/>
            <person name="Nolan M."/>
            <person name="Ohm R."/>
            <person name="Pangilinan J."/>
            <person name="Park H.-J."/>
            <person name="Ramirez L."/>
            <person name="Alfaro M."/>
            <person name="Sun H."/>
            <person name="Tritt A."/>
            <person name="Yoshinaga Y."/>
            <person name="Zwiers L.-H."/>
            <person name="Turgeon B."/>
            <person name="Goodwin S."/>
            <person name="Spatafora J."/>
            <person name="Crous P."/>
            <person name="Grigoriev I."/>
        </authorList>
    </citation>
    <scope>NUCLEOTIDE SEQUENCE</scope>
    <source>
        <strain evidence="7">CBS 113389</strain>
    </source>
</reference>
<sequence>MEEDGKDTLRVLVTGANSGLGFATCCRLIDEFLATRPQSQTLHLLYSTRDGKKGDQTLLNLNKHLQKTLEAANARTPGISLLLEPRIVLEGVLVDLTKLPTIKALARQLLARKQRLDGVVWNAGIAGWSGLNFVQATWDILTGLVQATTYPKFLICDVGMVTKPQLAGHGTIHTFPEPPLAQVFCSNVFGHYMLTHWLAPLMTPDTRIVWISSTSALPDMFNLDDLQGFRSEMAYESSKRLTDLLVMTYDLPSTQPFVRKFLPAVGKKDDVRDRPQMILTHPGIVQTSIVTLSWFNFYLNLLAIYVARWIGSPWHTITSYKGCLAAVFAILAPPAQLLDFETRDGKGKWGTSTDVFGNERVARTEVEGWGFGRELGVVPAGSVRTKRTGYRKPTKEMREEFEEAGRRVWREMEELRVEWEKRLGRIEIDGADSVDM</sequence>
<dbReference type="EMBL" id="MU001642">
    <property type="protein sequence ID" value="KAF2479130.1"/>
    <property type="molecule type" value="Genomic_DNA"/>
</dbReference>